<evidence type="ECO:0000259" key="8">
    <source>
        <dbReference type="Pfam" id="PF09335"/>
    </source>
</evidence>
<comment type="caution">
    <text evidence="9">The sequence shown here is derived from an EMBL/GenBank/DDBJ whole genome shotgun (WGS) entry which is preliminary data.</text>
</comment>
<feature type="transmembrane region" description="Helical" evidence="7">
    <location>
        <begin position="165"/>
        <end position="189"/>
    </location>
</feature>
<dbReference type="InterPro" id="IPR032816">
    <property type="entry name" value="VTT_dom"/>
</dbReference>
<comment type="subcellular location">
    <subcellularLocation>
        <location evidence="1">Cell membrane</location>
        <topology evidence="1">Multi-pass membrane protein</topology>
    </subcellularLocation>
</comment>
<feature type="transmembrane region" description="Helical" evidence="7">
    <location>
        <begin position="126"/>
        <end position="145"/>
    </location>
</feature>
<dbReference type="RefSeq" id="WP_234864390.1">
    <property type="nucleotide sequence ID" value="NZ_JAKEVY010000001.1"/>
</dbReference>
<feature type="transmembrane region" description="Helical" evidence="7">
    <location>
        <begin position="293"/>
        <end position="312"/>
    </location>
</feature>
<proteinExistence type="inferred from homology"/>
<evidence type="ECO:0000256" key="6">
    <source>
        <dbReference type="ARBA" id="ARBA00023136"/>
    </source>
</evidence>
<sequence length="320" mass="36091">MKKLFLLTVLVFVCSGLIAQEEIRLRVINQYESSVGQFTLMQGADSKEFVADKEGYVLLPLDSLTEVKITAPLHDTASFSYAGLDNSKTVVLTKSFGWKDLLNPMFYIVMGGLWIILLIVFAETGLFAGFFLPGDSLLFVAGIYSTNLINELFKSFGLDWQRGEWFDLLLLVTLISFAGIIGNTVGYWFGKKIGPTMFRWKDNFFFKKHYLEQAHEFYDKHGGGAIVFARFLPIVRTFAPIIAGIVGMDKKKFAFYNIVGCIAWVVSMIFAGHFLQKWVQAQFGFDLKDHLEAIIIVIVLVTTAPVLIKLITGRRKQSET</sequence>
<comment type="similarity">
    <text evidence="2">Belongs to the DedA family.</text>
</comment>
<evidence type="ECO:0000313" key="10">
    <source>
        <dbReference type="Proteomes" id="UP001200145"/>
    </source>
</evidence>
<dbReference type="Proteomes" id="UP001200145">
    <property type="component" value="Unassembled WGS sequence"/>
</dbReference>
<evidence type="ECO:0000256" key="5">
    <source>
        <dbReference type="ARBA" id="ARBA00022989"/>
    </source>
</evidence>
<evidence type="ECO:0000256" key="3">
    <source>
        <dbReference type="ARBA" id="ARBA00022475"/>
    </source>
</evidence>
<name>A0ABS9BDS0_9BACT</name>
<evidence type="ECO:0000313" key="9">
    <source>
        <dbReference type="EMBL" id="MCF1713863.1"/>
    </source>
</evidence>
<evidence type="ECO:0000256" key="4">
    <source>
        <dbReference type="ARBA" id="ARBA00022692"/>
    </source>
</evidence>
<keyword evidence="3" id="KW-1003">Cell membrane</keyword>
<organism evidence="9 10">
    <name type="scientific">Flavihumibacter fluminis</name>
    <dbReference type="NCBI Taxonomy" id="2909236"/>
    <lineage>
        <taxon>Bacteria</taxon>
        <taxon>Pseudomonadati</taxon>
        <taxon>Bacteroidota</taxon>
        <taxon>Chitinophagia</taxon>
        <taxon>Chitinophagales</taxon>
        <taxon>Chitinophagaceae</taxon>
        <taxon>Flavihumibacter</taxon>
    </lineage>
</organism>
<feature type="domain" description="VTT" evidence="8">
    <location>
        <begin position="167"/>
        <end position="273"/>
    </location>
</feature>
<dbReference type="PANTHER" id="PTHR30353">
    <property type="entry name" value="INNER MEMBRANE PROTEIN DEDA-RELATED"/>
    <property type="match status" value="1"/>
</dbReference>
<protein>
    <submittedName>
        <fullName evidence="9">VTT domain-containing protein</fullName>
    </submittedName>
</protein>
<accession>A0ABS9BDS0</accession>
<evidence type="ECO:0000256" key="7">
    <source>
        <dbReference type="SAM" id="Phobius"/>
    </source>
</evidence>
<reference evidence="9 10" key="1">
    <citation type="submission" date="2022-01" db="EMBL/GenBank/DDBJ databases">
        <title>Flavihumibacter sp. nov., isolated from sediment of a river.</title>
        <authorList>
            <person name="Liu H."/>
        </authorList>
    </citation>
    <scope>NUCLEOTIDE SEQUENCE [LARGE SCALE GENOMIC DNA]</scope>
    <source>
        <strain evidence="9 10">RY-1</strain>
    </source>
</reference>
<keyword evidence="6 7" id="KW-0472">Membrane</keyword>
<gene>
    <name evidence="9" type="ORF">L0U88_04365</name>
</gene>
<dbReference type="EMBL" id="JAKEVY010000001">
    <property type="protein sequence ID" value="MCF1713863.1"/>
    <property type="molecule type" value="Genomic_DNA"/>
</dbReference>
<feature type="transmembrane region" description="Helical" evidence="7">
    <location>
        <begin position="253"/>
        <end position="273"/>
    </location>
</feature>
<dbReference type="Pfam" id="PF09335">
    <property type="entry name" value="VTT_dom"/>
    <property type="match status" value="1"/>
</dbReference>
<dbReference type="PANTHER" id="PTHR30353:SF0">
    <property type="entry name" value="TRANSMEMBRANE PROTEIN"/>
    <property type="match status" value="1"/>
</dbReference>
<keyword evidence="5 7" id="KW-1133">Transmembrane helix</keyword>
<dbReference type="InterPro" id="IPR032818">
    <property type="entry name" value="DedA-like"/>
</dbReference>
<evidence type="ECO:0000256" key="1">
    <source>
        <dbReference type="ARBA" id="ARBA00004651"/>
    </source>
</evidence>
<evidence type="ECO:0000256" key="2">
    <source>
        <dbReference type="ARBA" id="ARBA00010792"/>
    </source>
</evidence>
<keyword evidence="4 7" id="KW-0812">Transmembrane</keyword>
<feature type="transmembrane region" description="Helical" evidence="7">
    <location>
        <begin position="101"/>
        <end position="121"/>
    </location>
</feature>
<keyword evidence="10" id="KW-1185">Reference proteome</keyword>